<name>A0A553P380_TIGCA</name>
<dbReference type="EMBL" id="VCGU01000008">
    <property type="protein sequence ID" value="TRY72156.1"/>
    <property type="molecule type" value="Genomic_DNA"/>
</dbReference>
<comment type="caution">
    <text evidence="1">The sequence shown here is derived from an EMBL/GenBank/DDBJ whole genome shotgun (WGS) entry which is preliminary data.</text>
</comment>
<sequence length="239" mass="27143">MKSPYFLVITALLSRYSPGNCIYLYQDQYRHQGRNFWQDRSIQACPTKPSKNVNLSRNLASEMSRLVEDMRQQIRSNVRDLGASLDDANYRSLASAFGYTVQILTTAGEYFIGNGIASVPQTLSSGGAILESGGYNFEPFAFLRPFSPECVSNFEPMVTRYRIQDRLQGLELQKQCLNATTNDLLPEKERLRLDILSFRRDFQENLSCALSSRTLAGRQRLLGLLKLYTRGATIRLSKI</sequence>
<proteinExistence type="predicted"/>
<reference evidence="1 2" key="1">
    <citation type="journal article" date="2018" name="Nat. Ecol. Evol.">
        <title>Genomic signatures of mitonuclear coevolution across populations of Tigriopus californicus.</title>
        <authorList>
            <person name="Barreto F.S."/>
            <person name="Watson E.T."/>
            <person name="Lima T.G."/>
            <person name="Willett C.S."/>
            <person name="Edmands S."/>
            <person name="Li W."/>
            <person name="Burton R.S."/>
        </authorList>
    </citation>
    <scope>NUCLEOTIDE SEQUENCE [LARGE SCALE GENOMIC DNA]</scope>
    <source>
        <strain evidence="1 2">San Diego</strain>
    </source>
</reference>
<organism evidence="1 2">
    <name type="scientific">Tigriopus californicus</name>
    <name type="common">Marine copepod</name>
    <dbReference type="NCBI Taxonomy" id="6832"/>
    <lineage>
        <taxon>Eukaryota</taxon>
        <taxon>Metazoa</taxon>
        <taxon>Ecdysozoa</taxon>
        <taxon>Arthropoda</taxon>
        <taxon>Crustacea</taxon>
        <taxon>Multicrustacea</taxon>
        <taxon>Hexanauplia</taxon>
        <taxon>Copepoda</taxon>
        <taxon>Harpacticoida</taxon>
        <taxon>Harpacticidae</taxon>
        <taxon>Tigriopus</taxon>
    </lineage>
</organism>
<dbReference type="Proteomes" id="UP000318571">
    <property type="component" value="Chromosome 7"/>
</dbReference>
<evidence type="ECO:0000313" key="1">
    <source>
        <dbReference type="EMBL" id="TRY72156.1"/>
    </source>
</evidence>
<protein>
    <submittedName>
        <fullName evidence="1">Uncharacterized protein</fullName>
    </submittedName>
</protein>
<evidence type="ECO:0000313" key="2">
    <source>
        <dbReference type="Proteomes" id="UP000318571"/>
    </source>
</evidence>
<gene>
    <name evidence="1" type="ORF">TCAL_00251</name>
</gene>
<accession>A0A553P380</accession>
<dbReference type="AlphaFoldDB" id="A0A553P380"/>
<keyword evidence="2" id="KW-1185">Reference proteome</keyword>